<keyword evidence="1" id="KW-0472">Membrane</keyword>
<protein>
    <submittedName>
        <fullName evidence="2">Uncharacterized protein DUF3667</fullName>
    </submittedName>
</protein>
<dbReference type="OrthoDB" id="1143019at2"/>
<comment type="caution">
    <text evidence="2">The sequence shown here is derived from an EMBL/GenBank/DDBJ whole genome shotgun (WGS) entry which is preliminary data.</text>
</comment>
<dbReference type="AlphaFoldDB" id="A0A316DJN5"/>
<reference evidence="2 3" key="1">
    <citation type="submission" date="2018-05" db="EMBL/GenBank/DDBJ databases">
        <title>Genomic Encyclopedia of Archaeal and Bacterial Type Strains, Phase II (KMG-II): from individual species to whole genera.</title>
        <authorList>
            <person name="Goeker M."/>
        </authorList>
    </citation>
    <scope>NUCLEOTIDE SEQUENCE [LARGE SCALE GENOMIC DNA]</scope>
    <source>
        <strain evidence="2 3">DSM 22637</strain>
    </source>
</reference>
<keyword evidence="3" id="KW-1185">Reference proteome</keyword>
<dbReference type="InterPro" id="IPR022134">
    <property type="entry name" value="DUF3667"/>
</dbReference>
<dbReference type="Pfam" id="PF12412">
    <property type="entry name" value="DUF3667"/>
    <property type="match status" value="1"/>
</dbReference>
<feature type="transmembrane region" description="Helical" evidence="1">
    <location>
        <begin position="223"/>
        <end position="248"/>
    </location>
</feature>
<keyword evidence="1" id="KW-1133">Transmembrane helix</keyword>
<name>A0A316DJN5_9FLAO</name>
<feature type="transmembrane region" description="Helical" evidence="1">
    <location>
        <begin position="128"/>
        <end position="148"/>
    </location>
</feature>
<dbReference type="Proteomes" id="UP000245430">
    <property type="component" value="Unassembled WGS sequence"/>
</dbReference>
<feature type="transmembrane region" description="Helical" evidence="1">
    <location>
        <begin position="75"/>
        <end position="96"/>
    </location>
</feature>
<sequence length="261" mass="30044">MNCKNCHTSISDTDLFCKNCGGKIIRNRLTFRNLFENFSEQFLNYDNKFLQTFICLLTKPEEVIGSYVDGVRKKYVNPISFFAISITLAGLQMFLISKFFPESLDLSAIVVEDQAKMSNDFMNSMIEYQSLMLMSFVPLYALISKIVFFNKKKYNYTEHLVMFLYILSQLTLLMILPTLISLALGYDMGNIAIFTMLLQVGFSAYSLKRVFNLSLKGIILKTLLFFVVGIVFYLIFIILFVIIMIIYYGGIVEFSKAMKPT</sequence>
<keyword evidence="1" id="KW-0812">Transmembrane</keyword>
<proteinExistence type="predicted"/>
<dbReference type="EMBL" id="QGGP01000005">
    <property type="protein sequence ID" value="PWK18331.1"/>
    <property type="molecule type" value="Genomic_DNA"/>
</dbReference>
<feature type="transmembrane region" description="Helical" evidence="1">
    <location>
        <begin position="160"/>
        <end position="185"/>
    </location>
</feature>
<accession>A0A316DJN5</accession>
<evidence type="ECO:0000313" key="2">
    <source>
        <dbReference type="EMBL" id="PWK18331.1"/>
    </source>
</evidence>
<feature type="transmembrane region" description="Helical" evidence="1">
    <location>
        <begin position="191"/>
        <end position="211"/>
    </location>
</feature>
<evidence type="ECO:0000256" key="1">
    <source>
        <dbReference type="SAM" id="Phobius"/>
    </source>
</evidence>
<dbReference type="RefSeq" id="WP_109682735.1">
    <property type="nucleotide sequence ID" value="NZ_QGGP01000005.1"/>
</dbReference>
<organism evidence="2 3">
    <name type="scientific">Xanthomarina spongicola</name>
    <dbReference type="NCBI Taxonomy" id="570520"/>
    <lineage>
        <taxon>Bacteria</taxon>
        <taxon>Pseudomonadati</taxon>
        <taxon>Bacteroidota</taxon>
        <taxon>Flavobacteriia</taxon>
        <taxon>Flavobacteriales</taxon>
        <taxon>Flavobacteriaceae</taxon>
        <taxon>Xanthomarina</taxon>
    </lineage>
</organism>
<evidence type="ECO:0000313" key="3">
    <source>
        <dbReference type="Proteomes" id="UP000245430"/>
    </source>
</evidence>
<gene>
    <name evidence="2" type="ORF">LX78_02244</name>
</gene>